<comment type="caution">
    <text evidence="1">The sequence shown here is derived from an EMBL/GenBank/DDBJ whole genome shotgun (WGS) entry which is preliminary data.</text>
</comment>
<evidence type="ECO:0008006" key="3">
    <source>
        <dbReference type="Google" id="ProtNLM"/>
    </source>
</evidence>
<keyword evidence="2" id="KW-1185">Reference proteome</keyword>
<gene>
    <name evidence="1" type="ORF">ACFQ4Y_11625</name>
</gene>
<name>A0ABW4C9X7_9BACL</name>
<reference evidence="2" key="1">
    <citation type="journal article" date="2019" name="Int. J. Syst. Evol. Microbiol.">
        <title>The Global Catalogue of Microorganisms (GCM) 10K type strain sequencing project: providing services to taxonomists for standard genome sequencing and annotation.</title>
        <authorList>
            <consortium name="The Broad Institute Genomics Platform"/>
            <consortium name="The Broad Institute Genome Sequencing Center for Infectious Disease"/>
            <person name="Wu L."/>
            <person name="Ma J."/>
        </authorList>
    </citation>
    <scope>NUCLEOTIDE SEQUENCE [LARGE SCALE GENOMIC DNA]</scope>
    <source>
        <strain evidence="2">S1</strain>
    </source>
</reference>
<dbReference type="Proteomes" id="UP001597282">
    <property type="component" value="Unassembled WGS sequence"/>
</dbReference>
<proteinExistence type="predicted"/>
<sequence>MISKSNRFAMIDELRHHHSLAQLLQIAQVSRSGYYKRKKTRSLAEKRRSRDAWIQEHILAIHRLHPYYEYIRKTNVSDAKAWWSIENGSVY</sequence>
<protein>
    <recommendedName>
        <fullName evidence="3">Transposase</fullName>
    </recommendedName>
</protein>
<evidence type="ECO:0000313" key="2">
    <source>
        <dbReference type="Proteomes" id="UP001597282"/>
    </source>
</evidence>
<accession>A0ABW4C9X7</accession>
<evidence type="ECO:0000313" key="1">
    <source>
        <dbReference type="EMBL" id="MFD1427555.1"/>
    </source>
</evidence>
<dbReference type="EMBL" id="JBHTNU010000010">
    <property type="protein sequence ID" value="MFD1427555.1"/>
    <property type="molecule type" value="Genomic_DNA"/>
</dbReference>
<organism evidence="1 2">
    <name type="scientific">Kroppenstedtia sanguinis</name>
    <dbReference type="NCBI Taxonomy" id="1380684"/>
    <lineage>
        <taxon>Bacteria</taxon>
        <taxon>Bacillati</taxon>
        <taxon>Bacillota</taxon>
        <taxon>Bacilli</taxon>
        <taxon>Bacillales</taxon>
        <taxon>Thermoactinomycetaceae</taxon>
        <taxon>Kroppenstedtia</taxon>
    </lineage>
</organism>